<evidence type="ECO:0000256" key="18">
    <source>
        <dbReference type="ARBA" id="ARBA00031387"/>
    </source>
</evidence>
<keyword evidence="14" id="KW-0496">Mitochondrion</keyword>
<comment type="similarity">
    <text evidence="4">Belongs to the complex I NDUFB11 subunit family.</text>
</comment>
<evidence type="ECO:0000313" key="23">
    <source>
        <dbReference type="Proteomes" id="UP000292052"/>
    </source>
</evidence>
<comment type="subunit">
    <text evidence="19">Complex I is composed of 45 different subunits. Interacts with BCAP31.</text>
</comment>
<dbReference type="Proteomes" id="UP000292052">
    <property type="component" value="Unassembled WGS sequence"/>
</dbReference>
<keyword evidence="8" id="KW-0679">Respiratory chain</keyword>
<evidence type="ECO:0000256" key="8">
    <source>
        <dbReference type="ARBA" id="ARBA00022660"/>
    </source>
</evidence>
<evidence type="ECO:0000256" key="2">
    <source>
        <dbReference type="ARBA" id="ARBA00004434"/>
    </source>
</evidence>
<comment type="similarity">
    <text evidence="3">Belongs to the COQ10 family.</text>
</comment>
<dbReference type="InterPro" id="IPR005031">
    <property type="entry name" value="COQ10_START"/>
</dbReference>
<evidence type="ECO:0000313" key="22">
    <source>
        <dbReference type="EMBL" id="RZB39925.1"/>
    </source>
</evidence>
<keyword evidence="15 20" id="KW-0472">Membrane</keyword>
<evidence type="ECO:0000256" key="16">
    <source>
        <dbReference type="ARBA" id="ARBA00024947"/>
    </source>
</evidence>
<reference evidence="22 23" key="1">
    <citation type="submission" date="2017-03" db="EMBL/GenBank/DDBJ databases">
        <title>Genome of the blue death feigning beetle - Asbolus verrucosus.</title>
        <authorList>
            <person name="Rider S.D."/>
        </authorList>
    </citation>
    <scope>NUCLEOTIDE SEQUENCE [LARGE SCALE GENOMIC DNA]</scope>
    <source>
        <strain evidence="22">Butters</strain>
        <tissue evidence="22">Head and leg muscle</tissue>
    </source>
</reference>
<dbReference type="Gene3D" id="3.30.530.20">
    <property type="match status" value="1"/>
</dbReference>
<dbReference type="InterPro" id="IPR019329">
    <property type="entry name" value="NADH_UbQ_OxRdtase_ESSS_su"/>
</dbReference>
<dbReference type="InterPro" id="IPR044996">
    <property type="entry name" value="COQ10-like"/>
</dbReference>
<evidence type="ECO:0000256" key="3">
    <source>
        <dbReference type="ARBA" id="ARBA00006885"/>
    </source>
</evidence>
<keyword evidence="10" id="KW-0999">Mitochondrion inner membrane</keyword>
<dbReference type="SUPFAM" id="SSF55961">
    <property type="entry name" value="Bet v1-like"/>
    <property type="match status" value="1"/>
</dbReference>
<comment type="subunit">
    <text evidence="5">Interacts with coenzyme Q.</text>
</comment>
<keyword evidence="13 20" id="KW-1133">Transmembrane helix</keyword>
<keyword evidence="7" id="KW-0813">Transport</keyword>
<evidence type="ECO:0000256" key="5">
    <source>
        <dbReference type="ARBA" id="ARBA00011814"/>
    </source>
</evidence>
<evidence type="ECO:0000256" key="12">
    <source>
        <dbReference type="ARBA" id="ARBA00022982"/>
    </source>
</evidence>
<dbReference type="STRING" id="1661398.A0A482V9I8"/>
<evidence type="ECO:0000256" key="20">
    <source>
        <dbReference type="SAM" id="Phobius"/>
    </source>
</evidence>
<keyword evidence="22" id="KW-0830">Ubiquinone</keyword>
<comment type="function">
    <text evidence="1">Accessory subunit of the mitochondrial membrane respiratory chain NADH dehydrogenase (Complex I), that is believed not to be involved in catalysis. Complex I functions in the transfer of electrons from NADH to the respiratory chain. The immediate electron acceptor for the enzyme is believed to be ubiquinone.</text>
</comment>
<accession>A0A482V9I8</accession>
<keyword evidence="11" id="KW-0809">Transit peptide</keyword>
<comment type="function">
    <text evidence="16">Required for the function of coenzyme Q in the respiratory chain. May serve as a chaperone or may be involved in the transport of Q6 from its site of synthesis to the catalytic sites of the respiratory complexes.</text>
</comment>
<dbReference type="EMBL" id="QDEB01123998">
    <property type="protein sequence ID" value="RZB39925.1"/>
    <property type="molecule type" value="Genomic_DNA"/>
</dbReference>
<evidence type="ECO:0000256" key="11">
    <source>
        <dbReference type="ARBA" id="ARBA00022946"/>
    </source>
</evidence>
<keyword evidence="23" id="KW-1185">Reference proteome</keyword>
<feature type="non-terminal residue" evidence="22">
    <location>
        <position position="255"/>
    </location>
</feature>
<comment type="caution">
    <text evidence="22">The sequence shown here is derived from an EMBL/GenBank/DDBJ whole genome shotgun (WGS) entry which is preliminary data.</text>
</comment>
<evidence type="ECO:0000256" key="13">
    <source>
        <dbReference type="ARBA" id="ARBA00022989"/>
    </source>
</evidence>
<sequence>VSDVKNYKKFVPFCTKSIILSQGPHELRANLEVGFPPIIENYTSVVSLAKPKLVQAVCRDGKLFSFMETTWKFNPGLKSNPQSAIIDFYIDFEFKSLFYSQVSALFFDQLVQQMEKAFIQEAQRRFVLPAVNRRLVSTSKKSNDTAVADAIKTETKKVEHKNWVNYGFDTKSKDADRTALHSIMFASVTLCLVVGGYYITYLPDYNLRDWSQREAFLELRRREKLGLPLVDPNLIDPAKVTLPSDEELGDTEIII</sequence>
<dbReference type="Pfam" id="PF03364">
    <property type="entry name" value="Polyketide_cyc"/>
    <property type="match status" value="1"/>
</dbReference>
<dbReference type="OrthoDB" id="5917019at2759"/>
<dbReference type="PANTHER" id="PTHR12901:SF10">
    <property type="entry name" value="COENZYME Q-BINDING PROTEIN COQ10, MITOCHONDRIAL"/>
    <property type="match status" value="1"/>
</dbReference>
<organism evidence="22 23">
    <name type="scientific">Asbolus verrucosus</name>
    <name type="common">Desert ironclad beetle</name>
    <dbReference type="NCBI Taxonomy" id="1661398"/>
    <lineage>
        <taxon>Eukaryota</taxon>
        <taxon>Metazoa</taxon>
        <taxon>Ecdysozoa</taxon>
        <taxon>Arthropoda</taxon>
        <taxon>Hexapoda</taxon>
        <taxon>Insecta</taxon>
        <taxon>Pterygota</taxon>
        <taxon>Neoptera</taxon>
        <taxon>Endopterygota</taxon>
        <taxon>Coleoptera</taxon>
        <taxon>Polyphaga</taxon>
        <taxon>Cucujiformia</taxon>
        <taxon>Tenebrionidae</taxon>
        <taxon>Pimeliinae</taxon>
        <taxon>Asbolus</taxon>
    </lineage>
</organism>
<dbReference type="GO" id="GO:0045333">
    <property type="term" value="P:cellular respiration"/>
    <property type="evidence" value="ECO:0007669"/>
    <property type="project" value="InterPro"/>
</dbReference>
<feature type="transmembrane region" description="Helical" evidence="20">
    <location>
        <begin position="179"/>
        <end position="199"/>
    </location>
</feature>
<gene>
    <name evidence="22" type="ORF">BDFB_010106</name>
</gene>
<dbReference type="PANTHER" id="PTHR12901">
    <property type="entry name" value="SPERM PROTEIN HOMOLOG"/>
    <property type="match status" value="1"/>
</dbReference>
<evidence type="ECO:0000256" key="19">
    <source>
        <dbReference type="ARBA" id="ARBA00046528"/>
    </source>
</evidence>
<evidence type="ECO:0000256" key="7">
    <source>
        <dbReference type="ARBA" id="ARBA00022448"/>
    </source>
</evidence>
<dbReference type="CDD" id="cd07813">
    <property type="entry name" value="COQ10p_like"/>
    <property type="match status" value="1"/>
</dbReference>
<evidence type="ECO:0000256" key="6">
    <source>
        <dbReference type="ARBA" id="ARBA00018632"/>
    </source>
</evidence>
<feature type="domain" description="Coenzyme Q-binding protein COQ10 START" evidence="21">
    <location>
        <begin position="1"/>
        <end position="118"/>
    </location>
</feature>
<evidence type="ECO:0000256" key="17">
    <source>
        <dbReference type="ARBA" id="ARBA00030753"/>
    </source>
</evidence>
<dbReference type="AlphaFoldDB" id="A0A482V9I8"/>
<dbReference type="GO" id="GO:0005743">
    <property type="term" value="C:mitochondrial inner membrane"/>
    <property type="evidence" value="ECO:0007669"/>
    <property type="project" value="UniProtKB-SubCell"/>
</dbReference>
<evidence type="ECO:0000259" key="21">
    <source>
        <dbReference type="Pfam" id="PF03364"/>
    </source>
</evidence>
<feature type="non-terminal residue" evidence="22">
    <location>
        <position position="1"/>
    </location>
</feature>
<comment type="subcellular location">
    <subcellularLocation>
        <location evidence="2">Mitochondrion inner membrane</location>
        <topology evidence="2">Single-pass membrane protein</topology>
    </subcellularLocation>
</comment>
<keyword evidence="12" id="KW-0249">Electron transport</keyword>
<evidence type="ECO:0000256" key="15">
    <source>
        <dbReference type="ARBA" id="ARBA00023136"/>
    </source>
</evidence>
<keyword evidence="9 20" id="KW-0812">Transmembrane</keyword>
<evidence type="ECO:0000256" key="9">
    <source>
        <dbReference type="ARBA" id="ARBA00022692"/>
    </source>
</evidence>
<evidence type="ECO:0000256" key="10">
    <source>
        <dbReference type="ARBA" id="ARBA00022792"/>
    </source>
</evidence>
<dbReference type="Pfam" id="PF10183">
    <property type="entry name" value="ESSS"/>
    <property type="match status" value="1"/>
</dbReference>
<protein>
    <recommendedName>
        <fullName evidence="6">NADH dehydrogenase [ubiquinone] 1 beta subcomplex subunit 11, mitochondrial</fullName>
    </recommendedName>
    <alternativeName>
        <fullName evidence="18">Complex I-ESSS</fullName>
    </alternativeName>
    <alternativeName>
        <fullName evidence="17">NADH-ubiquinone oxidoreductase ESSS subunit</fullName>
    </alternativeName>
</protein>
<evidence type="ECO:0000256" key="14">
    <source>
        <dbReference type="ARBA" id="ARBA00023128"/>
    </source>
</evidence>
<proteinExistence type="inferred from homology"/>
<dbReference type="InterPro" id="IPR023393">
    <property type="entry name" value="START-like_dom_sf"/>
</dbReference>
<name>A0A482V9I8_ASBVE</name>
<dbReference type="GO" id="GO:0048039">
    <property type="term" value="F:ubiquinone binding"/>
    <property type="evidence" value="ECO:0007669"/>
    <property type="project" value="InterPro"/>
</dbReference>
<evidence type="ECO:0000256" key="4">
    <source>
        <dbReference type="ARBA" id="ARBA00008915"/>
    </source>
</evidence>
<evidence type="ECO:0000256" key="1">
    <source>
        <dbReference type="ARBA" id="ARBA00003195"/>
    </source>
</evidence>